<evidence type="ECO:0000256" key="2">
    <source>
        <dbReference type="ARBA" id="ARBA00022771"/>
    </source>
</evidence>
<dbReference type="Gene3D" id="2.30.30.380">
    <property type="entry name" value="Zn-finger domain of Sec23/24"/>
    <property type="match status" value="1"/>
</dbReference>
<feature type="domain" description="RanBP2-type" evidence="5">
    <location>
        <begin position="344"/>
        <end position="373"/>
    </location>
</feature>
<dbReference type="GO" id="GO:0008270">
    <property type="term" value="F:zinc ion binding"/>
    <property type="evidence" value="ECO:0007669"/>
    <property type="project" value="UniProtKB-KW"/>
</dbReference>
<dbReference type="PROSITE" id="PS51397">
    <property type="entry name" value="WLM"/>
    <property type="match status" value="1"/>
</dbReference>
<dbReference type="EMBL" id="JAVIJP010000103">
    <property type="protein sequence ID" value="KAL3614691.1"/>
    <property type="molecule type" value="Genomic_DNA"/>
</dbReference>
<keyword evidence="2 4" id="KW-0863">Zinc-finger</keyword>
<dbReference type="InterPro" id="IPR036443">
    <property type="entry name" value="Znf_RanBP2_sf"/>
</dbReference>
<gene>
    <name evidence="7" type="ORF">CASFOL_041448</name>
</gene>
<dbReference type="PANTHER" id="PTHR46622">
    <property type="entry name" value="DNA-DEPENDENT METALLOPROTEASE WSS1"/>
    <property type="match status" value="1"/>
</dbReference>
<evidence type="ECO:0000259" key="6">
    <source>
        <dbReference type="PROSITE" id="PS51397"/>
    </source>
</evidence>
<dbReference type="Pfam" id="PF00641">
    <property type="entry name" value="Zn_ribbon_RanBP"/>
    <property type="match status" value="1"/>
</dbReference>
<dbReference type="PROSITE" id="PS50199">
    <property type="entry name" value="ZF_RANBP2_2"/>
    <property type="match status" value="2"/>
</dbReference>
<reference evidence="8" key="1">
    <citation type="journal article" date="2024" name="IScience">
        <title>Strigolactones Initiate the Formation of Haustorium-like Structures in Castilleja.</title>
        <authorList>
            <person name="Buerger M."/>
            <person name="Peterson D."/>
            <person name="Chory J."/>
        </authorList>
    </citation>
    <scope>NUCLEOTIDE SEQUENCE [LARGE SCALE GENOMIC DNA]</scope>
</reference>
<proteinExistence type="predicted"/>
<accession>A0ABD3BBD6</accession>
<dbReference type="InterPro" id="IPR013536">
    <property type="entry name" value="WLM_dom"/>
</dbReference>
<name>A0ABD3BBD6_9LAMI</name>
<keyword evidence="3" id="KW-0862">Zinc</keyword>
<keyword evidence="1" id="KW-0479">Metal-binding</keyword>
<organism evidence="7 8">
    <name type="scientific">Castilleja foliolosa</name>
    <dbReference type="NCBI Taxonomy" id="1961234"/>
    <lineage>
        <taxon>Eukaryota</taxon>
        <taxon>Viridiplantae</taxon>
        <taxon>Streptophyta</taxon>
        <taxon>Embryophyta</taxon>
        <taxon>Tracheophyta</taxon>
        <taxon>Spermatophyta</taxon>
        <taxon>Magnoliopsida</taxon>
        <taxon>eudicotyledons</taxon>
        <taxon>Gunneridae</taxon>
        <taxon>Pentapetalae</taxon>
        <taxon>asterids</taxon>
        <taxon>lamiids</taxon>
        <taxon>Lamiales</taxon>
        <taxon>Orobanchaceae</taxon>
        <taxon>Pedicularideae</taxon>
        <taxon>Castillejinae</taxon>
        <taxon>Castilleja</taxon>
    </lineage>
</organism>
<dbReference type="Pfam" id="PF08325">
    <property type="entry name" value="WLM"/>
    <property type="match status" value="1"/>
</dbReference>
<evidence type="ECO:0000313" key="8">
    <source>
        <dbReference type="Proteomes" id="UP001632038"/>
    </source>
</evidence>
<evidence type="ECO:0000259" key="5">
    <source>
        <dbReference type="PROSITE" id="PS50199"/>
    </source>
</evidence>
<sequence>MISAALYRKQPSSTVLSMNSSPVFTFVILPLRLRGRVRNIGIKTPLLLTKSSPTAHQKLTKVLERIAKQVQPIMRKHKWRVKVLSEMCPKNRSLLGLNVGAGVHVKLRLRRGNSDDDFLPFHEVLDTMLHELCHNAHGPHNASFYNLWDELRKECEDLIKKGISGEGQGFDLPGRRLGGALRKPLSSLRQSALTAAQNRARVGSLLPSGPKKIGGDNSIMAALSPMQAAAMAAERRLRDNLWCASEFGDDATGGEDEYTDSYLPKDSDKGHCSKKSSTAFEECVKLKSRKRSRCSDDGEDNFIDLTEEDVPKPGPTISSEKVSFGYNFQNGFPGDASTSSSNDECGAWQCMTCTLLNPPLAPICEVCTTQRPKDGDLKKLIWSCKFCTLENDAKMDKCGACGTWRYSYGPPIATSTPNRGT</sequence>
<dbReference type="InterPro" id="IPR001876">
    <property type="entry name" value="Znf_RanBP2"/>
</dbReference>
<dbReference type="PANTHER" id="PTHR46622:SF3">
    <property type="entry name" value="ZINC ION BINDING PROTEIN"/>
    <property type="match status" value="1"/>
</dbReference>
<feature type="domain" description="RanBP2-type" evidence="5">
    <location>
        <begin position="373"/>
        <end position="407"/>
    </location>
</feature>
<dbReference type="SMART" id="SM00547">
    <property type="entry name" value="ZnF_RBZ"/>
    <property type="match status" value="2"/>
</dbReference>
<keyword evidence="8" id="KW-1185">Reference proteome</keyword>
<protein>
    <recommendedName>
        <fullName evidence="9">Zinc ion binding protein</fullName>
    </recommendedName>
</protein>
<dbReference type="InterPro" id="IPR053000">
    <property type="entry name" value="WSS1-like_metalloprotease"/>
</dbReference>
<dbReference type="AlphaFoldDB" id="A0ABD3BBD6"/>
<evidence type="ECO:0008006" key="9">
    <source>
        <dbReference type="Google" id="ProtNLM"/>
    </source>
</evidence>
<feature type="domain" description="WLM" evidence="6">
    <location>
        <begin position="38"/>
        <end position="238"/>
    </location>
</feature>
<evidence type="ECO:0000256" key="1">
    <source>
        <dbReference type="ARBA" id="ARBA00022723"/>
    </source>
</evidence>
<dbReference type="Proteomes" id="UP001632038">
    <property type="component" value="Unassembled WGS sequence"/>
</dbReference>
<comment type="caution">
    <text evidence="7">The sequence shown here is derived from an EMBL/GenBank/DDBJ whole genome shotgun (WGS) entry which is preliminary data.</text>
</comment>
<dbReference type="Gene3D" id="4.10.1060.10">
    <property type="entry name" value="Zinc finger, RanBP2-type"/>
    <property type="match status" value="1"/>
</dbReference>
<dbReference type="SUPFAM" id="SSF90209">
    <property type="entry name" value="Ran binding protein zinc finger-like"/>
    <property type="match status" value="2"/>
</dbReference>
<dbReference type="PROSITE" id="PS01358">
    <property type="entry name" value="ZF_RANBP2_1"/>
    <property type="match status" value="2"/>
</dbReference>
<evidence type="ECO:0000256" key="3">
    <source>
        <dbReference type="ARBA" id="ARBA00022833"/>
    </source>
</evidence>
<evidence type="ECO:0000256" key="4">
    <source>
        <dbReference type="PROSITE-ProRule" id="PRU00322"/>
    </source>
</evidence>
<evidence type="ECO:0000313" key="7">
    <source>
        <dbReference type="EMBL" id="KAL3614691.1"/>
    </source>
</evidence>